<accession>A0ABQ7FJ27</accession>
<organism evidence="1 2">
    <name type="scientific">Streptomyces lycii</name>
    <dbReference type="NCBI Taxonomy" id="2654337"/>
    <lineage>
        <taxon>Bacteria</taxon>
        <taxon>Bacillati</taxon>
        <taxon>Actinomycetota</taxon>
        <taxon>Actinomycetes</taxon>
        <taxon>Kitasatosporales</taxon>
        <taxon>Streptomycetaceae</taxon>
        <taxon>Streptomyces</taxon>
    </lineage>
</organism>
<gene>
    <name evidence="1" type="ORF">GCU69_16460</name>
</gene>
<proteinExistence type="predicted"/>
<protein>
    <submittedName>
        <fullName evidence="1">Uncharacterized protein</fullName>
    </submittedName>
</protein>
<evidence type="ECO:0000313" key="2">
    <source>
        <dbReference type="Proteomes" id="UP000621266"/>
    </source>
</evidence>
<reference evidence="1 2" key="1">
    <citation type="submission" date="2019-10" db="EMBL/GenBank/DDBJ databases">
        <title>Streptomyces tenebrisbrunneis sp.nov., an endogenous actinomycete isolated from of Lycium ruthenicum.</title>
        <authorList>
            <person name="Ma L."/>
        </authorList>
    </citation>
    <scope>NUCLEOTIDE SEQUENCE [LARGE SCALE GENOMIC DNA]</scope>
    <source>
        <strain evidence="1 2">TRM 66187</strain>
    </source>
</reference>
<evidence type="ECO:0000313" key="1">
    <source>
        <dbReference type="EMBL" id="KAF4407968.1"/>
    </source>
</evidence>
<dbReference type="RefSeq" id="WP_156206449.1">
    <property type="nucleotide sequence ID" value="NZ_WHPN01000293.1"/>
</dbReference>
<name>A0ABQ7FJ27_9ACTN</name>
<comment type="caution">
    <text evidence="1">The sequence shown here is derived from an EMBL/GenBank/DDBJ whole genome shotgun (WGS) entry which is preliminary data.</text>
</comment>
<dbReference type="Proteomes" id="UP000621266">
    <property type="component" value="Unassembled WGS sequence"/>
</dbReference>
<keyword evidence="2" id="KW-1185">Reference proteome</keyword>
<dbReference type="EMBL" id="WHPN01000293">
    <property type="protein sequence ID" value="KAF4407968.1"/>
    <property type="molecule type" value="Genomic_DNA"/>
</dbReference>
<sequence>MPVDLRPELTANRRSATVITVNAESGDGIKQLFGSIVLPDGMSLARSGRTGEAGT</sequence>